<gene>
    <name evidence="4" type="ORF">SAMN05444342_3009</name>
    <name evidence="3" type="ORF">ZOD2009_14281</name>
</gene>
<dbReference type="Gene3D" id="2.120.10.30">
    <property type="entry name" value="TolB, C-terminal domain"/>
    <property type="match status" value="1"/>
</dbReference>
<keyword evidence="4" id="KW-0808">Transferase</keyword>
<dbReference type="AlphaFoldDB" id="E7QVM0"/>
<dbReference type="EMBL" id="AEMG01000015">
    <property type="protein sequence ID" value="EFW91283.1"/>
    <property type="molecule type" value="Genomic_DNA"/>
</dbReference>
<dbReference type="Proteomes" id="UP000003751">
    <property type="component" value="Unassembled WGS sequence"/>
</dbReference>
<dbReference type="OrthoDB" id="306371at2157"/>
<evidence type="ECO:0000313" key="4">
    <source>
        <dbReference type="EMBL" id="SHL09627.1"/>
    </source>
</evidence>
<evidence type="ECO:0000256" key="2">
    <source>
        <dbReference type="SAM" id="Phobius"/>
    </source>
</evidence>
<evidence type="ECO:0000313" key="6">
    <source>
        <dbReference type="Proteomes" id="UP000184203"/>
    </source>
</evidence>
<feature type="transmembrane region" description="Helical" evidence="2">
    <location>
        <begin position="416"/>
        <end position="446"/>
    </location>
</feature>
<dbReference type="PATRIC" id="fig|797209.4.peg.2814"/>
<keyword evidence="2" id="KW-1133">Transmembrane helix</keyword>
<evidence type="ECO:0000313" key="5">
    <source>
        <dbReference type="Proteomes" id="UP000003751"/>
    </source>
</evidence>
<dbReference type="EMBL" id="FRAN01000004">
    <property type="protein sequence ID" value="SHL09627.1"/>
    <property type="molecule type" value="Genomic_DNA"/>
</dbReference>
<keyword evidence="2" id="KW-0812">Transmembrane</keyword>
<dbReference type="Proteomes" id="UP000184203">
    <property type="component" value="Unassembled WGS sequence"/>
</dbReference>
<dbReference type="Pfam" id="PF05935">
    <property type="entry name" value="Arylsulfotrans"/>
    <property type="match status" value="1"/>
</dbReference>
<evidence type="ECO:0000256" key="1">
    <source>
        <dbReference type="SAM" id="MobiDB-lite"/>
    </source>
</evidence>
<evidence type="ECO:0000313" key="3">
    <source>
        <dbReference type="EMBL" id="EFW91283.1"/>
    </source>
</evidence>
<protein>
    <submittedName>
        <fullName evidence="4">Arylsulfotransferase (ASST)</fullName>
    </submittedName>
</protein>
<dbReference type="SUPFAM" id="SSF101898">
    <property type="entry name" value="NHL repeat"/>
    <property type="match status" value="1"/>
</dbReference>
<dbReference type="GO" id="GO:0004062">
    <property type="term" value="F:aryl sulfotransferase activity"/>
    <property type="evidence" value="ECO:0007669"/>
    <property type="project" value="InterPro"/>
</dbReference>
<sequence>MDGRKSDTNEESAGYRSYVPSKRVIRIAFVLVLLVLSAPIASAYLQSGTEWSSARMENRTVPPANGVTVVTSDAYGGGRIGAYGPSGKTLYYNDSHDFYHDVDPSAKGENTVLYVASDDVSKSECDSSVKCRRSVVERLNLTTGKITRIWSDVRPSRGSSAIHDVDYLGNGKLLVAEINPPDGVYIVDTNTDNIEWYWRAEQNFSHASGGNFPRDWTHINNVQQLHDGRIAVSVRNQDQVIFLNRSTGMKSNWTLGADDRHETLFEQHNPDYINESNGGPALLVADSENNRAVEYQRSNGSWNRTWAWSDSKMQWPRDADRLPNGHTLITDSNGDRVLEVNKQNEIVWSMSFPGPYEAERLGTGDESTNGTSAKALGLEPHTAGSTTDGTSYVVAAMAEQAVHTGINLLPPRILHALLFVFPVWITPVSAIAALALAGVVVLWLLFELHWASYTLSFSLPVRLSRESSDTDSSDGNAER</sequence>
<reference evidence="6" key="3">
    <citation type="submission" date="2016-11" db="EMBL/GenBank/DDBJ databases">
        <authorList>
            <person name="Varghese N."/>
            <person name="Submissions S."/>
        </authorList>
    </citation>
    <scope>NUCLEOTIDE SEQUENCE [LARGE SCALE GENOMIC DNA]</scope>
    <source>
        <strain evidence="6">DX253</strain>
    </source>
</reference>
<organism evidence="3 5">
    <name type="scientific">Haladaptatus paucihalophilus DX253</name>
    <dbReference type="NCBI Taxonomy" id="797209"/>
    <lineage>
        <taxon>Archaea</taxon>
        <taxon>Methanobacteriati</taxon>
        <taxon>Methanobacteriota</taxon>
        <taxon>Stenosarchaea group</taxon>
        <taxon>Halobacteria</taxon>
        <taxon>Halobacteriales</taxon>
        <taxon>Haladaptataceae</taxon>
        <taxon>Haladaptatus</taxon>
    </lineage>
</organism>
<dbReference type="RefSeq" id="WP_007980909.1">
    <property type="nucleotide sequence ID" value="NZ_AEMG01000015.1"/>
</dbReference>
<proteinExistence type="predicted"/>
<dbReference type="InterPro" id="IPR053143">
    <property type="entry name" value="Arylsulfate_ST"/>
</dbReference>
<reference evidence="3 5" key="1">
    <citation type="journal article" date="2014" name="ISME J.">
        <title>Trehalose/2-sulfotrehalose biosynthesis and glycine-betaine uptake are widely spread mechanisms for osmoadaptation in the Halobacteriales.</title>
        <authorList>
            <person name="Youssef N.H."/>
            <person name="Savage-Ashlock K.N."/>
            <person name="McCully A.L."/>
            <person name="Luedtke B."/>
            <person name="Shaw E.I."/>
            <person name="Hoff W.D."/>
            <person name="Elshahed M.S."/>
        </authorList>
    </citation>
    <scope>NUCLEOTIDE SEQUENCE [LARGE SCALE GENOMIC DNA]</scope>
    <source>
        <strain evidence="3 5">DX253</strain>
    </source>
</reference>
<keyword evidence="2" id="KW-0472">Membrane</keyword>
<feature type="region of interest" description="Disordered" evidence="1">
    <location>
        <begin position="359"/>
        <end position="383"/>
    </location>
</feature>
<dbReference type="InterPro" id="IPR011042">
    <property type="entry name" value="6-blade_b-propeller_TolB-like"/>
</dbReference>
<dbReference type="eggNOG" id="arCOG06169">
    <property type="taxonomic scope" value="Archaea"/>
</dbReference>
<feature type="transmembrane region" description="Helical" evidence="2">
    <location>
        <begin position="24"/>
        <end position="45"/>
    </location>
</feature>
<dbReference type="PANTHER" id="PTHR35340:SF5">
    <property type="entry name" value="ASST-DOMAIN-CONTAINING PROTEIN"/>
    <property type="match status" value="1"/>
</dbReference>
<dbReference type="InterPro" id="IPR010262">
    <property type="entry name" value="Arylsulfotransferase_bact"/>
</dbReference>
<name>E7QVM0_HALPU</name>
<keyword evidence="6" id="KW-1185">Reference proteome</keyword>
<reference evidence="4" key="2">
    <citation type="submission" date="2016-11" db="EMBL/GenBank/DDBJ databases">
        <authorList>
            <person name="Jaros S."/>
            <person name="Januszkiewicz K."/>
            <person name="Wedrychowicz H."/>
        </authorList>
    </citation>
    <scope>NUCLEOTIDE SEQUENCE [LARGE SCALE GENOMIC DNA]</scope>
    <source>
        <strain evidence="4">DX253</strain>
    </source>
</reference>
<accession>E7QVM0</accession>
<dbReference type="PANTHER" id="PTHR35340">
    <property type="entry name" value="PQQ ENZYME REPEAT PROTEIN-RELATED"/>
    <property type="match status" value="1"/>
</dbReference>